<protein>
    <recommendedName>
        <fullName evidence="4">Type IV secretory system conjugative DNA transfer family protein</fullName>
    </recommendedName>
</protein>
<keyword evidence="1" id="KW-0472">Membrane</keyword>
<organism evidence="2 3">
    <name type="scientific">Blautia parvula</name>
    <dbReference type="NCBI Taxonomy" id="2877527"/>
    <lineage>
        <taxon>Bacteria</taxon>
        <taxon>Bacillati</taxon>
        <taxon>Bacillota</taxon>
        <taxon>Clostridia</taxon>
        <taxon>Lachnospirales</taxon>
        <taxon>Lachnospiraceae</taxon>
        <taxon>Blautia</taxon>
    </lineage>
</organism>
<dbReference type="EMBL" id="BAABZQ010000001">
    <property type="protein sequence ID" value="GAA6500262.1"/>
    <property type="molecule type" value="Genomic_DNA"/>
</dbReference>
<dbReference type="CDD" id="cd01127">
    <property type="entry name" value="TrwB_TraG_TraD_VirD4"/>
    <property type="match status" value="1"/>
</dbReference>
<dbReference type="InterPro" id="IPR003688">
    <property type="entry name" value="TraG/VirD4"/>
</dbReference>
<dbReference type="SUPFAM" id="SSF52540">
    <property type="entry name" value="P-loop containing nucleoside triphosphate hydrolases"/>
    <property type="match status" value="1"/>
</dbReference>
<feature type="transmembrane region" description="Helical" evidence="1">
    <location>
        <begin position="48"/>
        <end position="68"/>
    </location>
</feature>
<comment type="caution">
    <text evidence="2">The sequence shown here is derived from an EMBL/GenBank/DDBJ whole genome shotgun (WGS) entry which is preliminary data.</text>
</comment>
<keyword evidence="1" id="KW-1133">Transmembrane helix</keyword>
<evidence type="ECO:0000313" key="2">
    <source>
        <dbReference type="EMBL" id="GAA6500262.1"/>
    </source>
</evidence>
<accession>A0ABQ0BUP8</accession>
<keyword evidence="3" id="KW-1185">Reference proteome</keyword>
<dbReference type="InterPro" id="IPR027417">
    <property type="entry name" value="P-loop_NTPase"/>
</dbReference>
<gene>
    <name evidence="2" type="ORF">K340107D12_30780</name>
</gene>
<sequence>MWLLFLPVVWWAGAITACAIKPDTNLLQILQVLTEKLDQPFSISYTPYTLRCMFTFTIAYVLGIGIYYSQKRNYRRGVEHGSAKWGDAASICKRYRDKRYTQNLILTQNFRMGLDCYKHKRNLNVLVVGGSGAGKSRAYAVVNIMQCNCSMVVTDPKGELLRKTGGLLEREGYEVRVFDLINPETSFCYNPFAYVRDDKDVLKLINNLIRNTTPKGAQSSDPFWESATCS</sequence>
<reference evidence="2 3" key="1">
    <citation type="submission" date="2024-04" db="EMBL/GenBank/DDBJ databases">
        <title>Defined microbial consortia suppress multidrug-resistant proinflammatory Enterobacteriaceae via ecological control.</title>
        <authorList>
            <person name="Furuichi M."/>
            <person name="Kawaguchi T."/>
            <person name="Pust M."/>
            <person name="Yasuma K."/>
            <person name="Plichta D."/>
            <person name="Hasegawa N."/>
            <person name="Ohya T."/>
            <person name="Bhattarai S."/>
            <person name="Sasajima S."/>
            <person name="Aoto Y."/>
            <person name="Tuganbaev T."/>
            <person name="Yaginuma M."/>
            <person name="Ueda M."/>
            <person name="Okahashi N."/>
            <person name="Amafuji K."/>
            <person name="Kiridooshi Y."/>
            <person name="Sugita K."/>
            <person name="Strazar M."/>
            <person name="Skelly A."/>
            <person name="Suda W."/>
            <person name="Hattori M."/>
            <person name="Nakamoto N."/>
            <person name="Caballero S."/>
            <person name="Norman J."/>
            <person name="Olle B."/>
            <person name="Tanoue T."/>
            <person name="Arita M."/>
            <person name="Bucci V."/>
            <person name="Atarashi K."/>
            <person name="Xavier R."/>
            <person name="Honda K."/>
        </authorList>
    </citation>
    <scope>NUCLEOTIDE SEQUENCE [LARGE SCALE GENOMIC DNA]</scope>
    <source>
        <strain evidence="3">k34-0107-D12</strain>
    </source>
</reference>
<dbReference type="Gene3D" id="3.40.50.300">
    <property type="entry name" value="P-loop containing nucleotide triphosphate hydrolases"/>
    <property type="match status" value="1"/>
</dbReference>
<keyword evidence="1" id="KW-0812">Transmembrane</keyword>
<evidence type="ECO:0000313" key="3">
    <source>
        <dbReference type="Proteomes" id="UP001600941"/>
    </source>
</evidence>
<dbReference type="Proteomes" id="UP001600941">
    <property type="component" value="Unassembled WGS sequence"/>
</dbReference>
<name>A0ABQ0BUP8_9FIRM</name>
<dbReference type="Pfam" id="PF02534">
    <property type="entry name" value="T4SS-DNA_transf"/>
    <property type="match status" value="1"/>
</dbReference>
<evidence type="ECO:0008006" key="4">
    <source>
        <dbReference type="Google" id="ProtNLM"/>
    </source>
</evidence>
<proteinExistence type="predicted"/>
<evidence type="ECO:0000256" key="1">
    <source>
        <dbReference type="SAM" id="Phobius"/>
    </source>
</evidence>